<keyword evidence="2" id="KW-1185">Reference proteome</keyword>
<proteinExistence type="predicted"/>
<dbReference type="EMBL" id="BFAV01000179">
    <property type="protein sequence ID" value="GBF35662.1"/>
    <property type="molecule type" value="Genomic_DNA"/>
</dbReference>
<dbReference type="Proteomes" id="UP000239549">
    <property type="component" value="Unassembled WGS sequence"/>
</dbReference>
<comment type="caution">
    <text evidence="1">The sequence shown here is derived from an EMBL/GenBank/DDBJ whole genome shotgun (WGS) entry which is preliminary data.</text>
</comment>
<organism evidence="1 2">
    <name type="scientific">Desulfocucumis palustris</name>
    <dbReference type="NCBI Taxonomy" id="1898651"/>
    <lineage>
        <taxon>Bacteria</taxon>
        <taxon>Bacillati</taxon>
        <taxon>Bacillota</taxon>
        <taxon>Clostridia</taxon>
        <taxon>Eubacteriales</taxon>
        <taxon>Desulfocucumaceae</taxon>
        <taxon>Desulfocucumis</taxon>
    </lineage>
</organism>
<sequence>MSLPFKIFYFVFVIFNEFCREILNLCKFDGLFRQLTSRFLPKILKAKN</sequence>
<reference evidence="2" key="1">
    <citation type="submission" date="2018-02" db="EMBL/GenBank/DDBJ databases">
        <title>Genome sequence of Desulfocucumis palustris strain NAW-5.</title>
        <authorList>
            <person name="Watanabe M."/>
            <person name="Kojima H."/>
            <person name="Fukui M."/>
        </authorList>
    </citation>
    <scope>NUCLEOTIDE SEQUENCE [LARGE SCALE GENOMIC DNA]</scope>
    <source>
        <strain evidence="2">NAW-5</strain>
    </source>
</reference>
<evidence type="ECO:0000313" key="2">
    <source>
        <dbReference type="Proteomes" id="UP000239549"/>
    </source>
</evidence>
<gene>
    <name evidence="1" type="ORF">DCCM_4791</name>
</gene>
<protein>
    <submittedName>
        <fullName evidence="1">Uncharacterized protein</fullName>
    </submittedName>
</protein>
<name>A0A2L2XHQ9_9FIRM</name>
<evidence type="ECO:0000313" key="1">
    <source>
        <dbReference type="EMBL" id="GBF35662.1"/>
    </source>
</evidence>
<accession>A0A2L2XHQ9</accession>
<dbReference type="AlphaFoldDB" id="A0A2L2XHQ9"/>